<proteinExistence type="predicted"/>
<evidence type="ECO:0000313" key="3">
    <source>
        <dbReference type="Proteomes" id="UP000886653"/>
    </source>
</evidence>
<evidence type="ECO:0000313" key="1">
    <source>
        <dbReference type="EMBL" id="KAG0139087.1"/>
    </source>
</evidence>
<organism evidence="1 3">
    <name type="scientific">Cronartium quercuum f. sp. fusiforme G11</name>
    <dbReference type="NCBI Taxonomy" id="708437"/>
    <lineage>
        <taxon>Eukaryota</taxon>
        <taxon>Fungi</taxon>
        <taxon>Dikarya</taxon>
        <taxon>Basidiomycota</taxon>
        <taxon>Pucciniomycotina</taxon>
        <taxon>Pucciniomycetes</taxon>
        <taxon>Pucciniales</taxon>
        <taxon>Coleosporiaceae</taxon>
        <taxon>Cronartium</taxon>
    </lineage>
</organism>
<dbReference type="Proteomes" id="UP000886653">
    <property type="component" value="Unassembled WGS sequence"/>
</dbReference>
<accession>A0A9P6T4V5</accession>
<gene>
    <name evidence="2" type="ORF">CROQUDRAFT_654492</name>
    <name evidence="1" type="ORF">CROQUDRAFT_666927</name>
</gene>
<dbReference type="AlphaFoldDB" id="A0A9P6T4V5"/>
<name>A0A9P6T4V5_9BASI</name>
<keyword evidence="3" id="KW-1185">Reference proteome</keyword>
<comment type="caution">
    <text evidence="1">The sequence shown here is derived from an EMBL/GenBank/DDBJ whole genome shotgun (WGS) entry which is preliminary data.</text>
</comment>
<dbReference type="EMBL" id="MU167234">
    <property type="protein sequence ID" value="KAG0148658.1"/>
    <property type="molecule type" value="Genomic_DNA"/>
</dbReference>
<reference evidence="1" key="1">
    <citation type="submission" date="2013-11" db="EMBL/GenBank/DDBJ databases">
        <title>Genome sequence of the fusiform rust pathogen reveals effectors for host alternation and coevolution with pine.</title>
        <authorList>
            <consortium name="DOE Joint Genome Institute"/>
            <person name="Smith K."/>
            <person name="Pendleton A."/>
            <person name="Kubisiak T."/>
            <person name="Anderson C."/>
            <person name="Salamov A."/>
            <person name="Aerts A."/>
            <person name="Riley R."/>
            <person name="Clum A."/>
            <person name="Lindquist E."/>
            <person name="Ence D."/>
            <person name="Campbell M."/>
            <person name="Kronenberg Z."/>
            <person name="Feau N."/>
            <person name="Dhillon B."/>
            <person name="Hamelin R."/>
            <person name="Burleigh J."/>
            <person name="Smith J."/>
            <person name="Yandell M."/>
            <person name="Nelson C."/>
            <person name="Grigoriev I."/>
            <person name="Davis J."/>
        </authorList>
    </citation>
    <scope>NUCLEOTIDE SEQUENCE</scope>
    <source>
        <strain evidence="1">G11</strain>
    </source>
</reference>
<dbReference type="EMBL" id="MU167838">
    <property type="protein sequence ID" value="KAG0139087.1"/>
    <property type="molecule type" value="Genomic_DNA"/>
</dbReference>
<sequence>MPDLSYQGEFYLTGKLGIERYRYVTLSFLHDWPFSESPTNKQTVIVRSILSQLCNSITF</sequence>
<protein>
    <submittedName>
        <fullName evidence="1">Uncharacterized protein</fullName>
    </submittedName>
</protein>
<evidence type="ECO:0000313" key="2">
    <source>
        <dbReference type="EMBL" id="KAG0148658.1"/>
    </source>
</evidence>